<feature type="non-terminal residue" evidence="2">
    <location>
        <position position="1"/>
    </location>
</feature>
<evidence type="ECO:0000313" key="2">
    <source>
        <dbReference type="EMBL" id="KAG6592227.1"/>
    </source>
</evidence>
<dbReference type="EMBL" id="JAGKQH010000009">
    <property type="protein sequence ID" value="KAG6592227.1"/>
    <property type="molecule type" value="Genomic_DNA"/>
</dbReference>
<comment type="caution">
    <text evidence="2">The sequence shown here is derived from an EMBL/GenBank/DDBJ whole genome shotgun (WGS) entry which is preliminary data.</text>
</comment>
<sequence>MRSRRCAFPLGADRVSVRLSPPLGPKKLKISGHQPSQSQLSLSVHPPPSGRGRLAAVYNAGIVSTLLII</sequence>
<organism evidence="2 3">
    <name type="scientific">Cucurbita argyrosperma subsp. sororia</name>
    <dbReference type="NCBI Taxonomy" id="37648"/>
    <lineage>
        <taxon>Eukaryota</taxon>
        <taxon>Viridiplantae</taxon>
        <taxon>Streptophyta</taxon>
        <taxon>Embryophyta</taxon>
        <taxon>Tracheophyta</taxon>
        <taxon>Spermatophyta</taxon>
        <taxon>Magnoliopsida</taxon>
        <taxon>eudicotyledons</taxon>
        <taxon>Gunneridae</taxon>
        <taxon>Pentapetalae</taxon>
        <taxon>rosids</taxon>
        <taxon>fabids</taxon>
        <taxon>Cucurbitales</taxon>
        <taxon>Cucurbitaceae</taxon>
        <taxon>Cucurbiteae</taxon>
        <taxon>Cucurbita</taxon>
    </lineage>
</organism>
<name>A0AAV6N445_9ROSI</name>
<reference evidence="2 3" key="1">
    <citation type="journal article" date="2021" name="Hortic Res">
        <title>The domestication of Cucurbita argyrosperma as revealed by the genome of its wild relative.</title>
        <authorList>
            <person name="Barrera-Redondo J."/>
            <person name="Sanchez-de la Vega G."/>
            <person name="Aguirre-Liguori J.A."/>
            <person name="Castellanos-Morales G."/>
            <person name="Gutierrez-Guerrero Y.T."/>
            <person name="Aguirre-Dugua X."/>
            <person name="Aguirre-Planter E."/>
            <person name="Tenaillon M.I."/>
            <person name="Lira-Saade R."/>
            <person name="Eguiarte L.E."/>
        </authorList>
    </citation>
    <scope>NUCLEOTIDE SEQUENCE [LARGE SCALE GENOMIC DNA]</scope>
    <source>
        <strain evidence="2">JBR-2021</strain>
    </source>
</reference>
<dbReference type="AlphaFoldDB" id="A0AAV6N445"/>
<gene>
    <name evidence="2" type="ORF">SDJN03_14573</name>
</gene>
<dbReference type="Proteomes" id="UP000685013">
    <property type="component" value="Chromosome 9"/>
</dbReference>
<evidence type="ECO:0000313" key="3">
    <source>
        <dbReference type="Proteomes" id="UP000685013"/>
    </source>
</evidence>
<feature type="region of interest" description="Disordered" evidence="1">
    <location>
        <begin position="19"/>
        <end position="46"/>
    </location>
</feature>
<proteinExistence type="predicted"/>
<protein>
    <submittedName>
        <fullName evidence="2">Uncharacterized protein</fullName>
    </submittedName>
</protein>
<feature type="compositionally biased region" description="Polar residues" evidence="1">
    <location>
        <begin position="33"/>
        <end position="42"/>
    </location>
</feature>
<evidence type="ECO:0000256" key="1">
    <source>
        <dbReference type="SAM" id="MobiDB-lite"/>
    </source>
</evidence>
<keyword evidence="3" id="KW-1185">Reference proteome</keyword>
<accession>A0AAV6N445</accession>